<dbReference type="PANTHER" id="PTHR14131">
    <property type="entry name" value="ANOSMIN"/>
    <property type="match status" value="1"/>
</dbReference>
<dbReference type="EMBL" id="OZ035824">
    <property type="protein sequence ID" value="CAL1593979.1"/>
    <property type="molecule type" value="Genomic_DNA"/>
</dbReference>
<dbReference type="InterPro" id="IPR042447">
    <property type="entry name" value="Anosmin-1"/>
</dbReference>
<accession>A0AAV2L2Z5</accession>
<dbReference type="Proteomes" id="UP001497482">
    <property type="component" value="Chromosome 2"/>
</dbReference>
<gene>
    <name evidence="1" type="ORF">KC01_LOCUS22982</name>
</gene>
<dbReference type="GO" id="GO:0030182">
    <property type="term" value="P:neuron differentiation"/>
    <property type="evidence" value="ECO:0007669"/>
    <property type="project" value="TreeGrafter"/>
</dbReference>
<sequence>MKAEDLSNELPSAPHAVPFDPLPAEALRLEAASPHYHDNQLQVKVFWKWPYHSKQRHPGSYVLRWLPHTCSRNASGEERSATVKGTHHTITALLFACKYRVSVAMASEPATEAVAWVTTPSCSSVRLQGGESLSCNSGELPLVGRKVSLRPERLTADFQQANGTLLGTFRWRMSPHALELSAVEAFQFTWTLQSPVTSSSREDMLISQTQTIAAFQRSITVSSLQPDSDYQLQLQVLTAGGSTGAAVSKSIHTPATQASL</sequence>
<reference evidence="1 2" key="1">
    <citation type="submission" date="2024-04" db="EMBL/GenBank/DDBJ databases">
        <authorList>
            <person name="Waldvogel A.-M."/>
            <person name="Schoenle A."/>
        </authorList>
    </citation>
    <scope>NUCLEOTIDE SEQUENCE [LARGE SCALE GENOMIC DNA]</scope>
</reference>
<evidence type="ECO:0000313" key="1">
    <source>
        <dbReference type="EMBL" id="CAL1593979.1"/>
    </source>
</evidence>
<dbReference type="PANTHER" id="PTHR14131:SF7">
    <property type="entry name" value="ANOSMIN 1B"/>
    <property type="match status" value="1"/>
</dbReference>
<proteinExistence type="predicted"/>
<organism evidence="1 2">
    <name type="scientific">Knipowitschia caucasica</name>
    <name type="common">Caucasian dwarf goby</name>
    <name type="synonym">Pomatoschistus caucasicus</name>
    <dbReference type="NCBI Taxonomy" id="637954"/>
    <lineage>
        <taxon>Eukaryota</taxon>
        <taxon>Metazoa</taxon>
        <taxon>Chordata</taxon>
        <taxon>Craniata</taxon>
        <taxon>Vertebrata</taxon>
        <taxon>Euteleostomi</taxon>
        <taxon>Actinopterygii</taxon>
        <taxon>Neopterygii</taxon>
        <taxon>Teleostei</taxon>
        <taxon>Neoteleostei</taxon>
        <taxon>Acanthomorphata</taxon>
        <taxon>Gobiaria</taxon>
        <taxon>Gobiiformes</taxon>
        <taxon>Gobioidei</taxon>
        <taxon>Gobiidae</taxon>
        <taxon>Gobiinae</taxon>
        <taxon>Knipowitschia</taxon>
    </lineage>
</organism>
<dbReference type="AlphaFoldDB" id="A0AAV2L2Z5"/>
<evidence type="ECO:0000313" key="2">
    <source>
        <dbReference type="Proteomes" id="UP001497482"/>
    </source>
</evidence>
<dbReference type="GO" id="GO:0009986">
    <property type="term" value="C:cell surface"/>
    <property type="evidence" value="ECO:0007669"/>
    <property type="project" value="TreeGrafter"/>
</dbReference>
<keyword evidence="2" id="KW-1185">Reference proteome</keyword>
<protein>
    <submittedName>
        <fullName evidence="1">Uncharacterized protein</fullName>
    </submittedName>
</protein>
<name>A0AAV2L2Z5_KNICA</name>